<organism evidence="4 5">
    <name type="scientific">Psychrobacter pacificensis</name>
    <dbReference type="NCBI Taxonomy" id="112002"/>
    <lineage>
        <taxon>Bacteria</taxon>
        <taxon>Pseudomonadati</taxon>
        <taxon>Pseudomonadota</taxon>
        <taxon>Gammaproteobacteria</taxon>
        <taxon>Moraxellales</taxon>
        <taxon>Moraxellaceae</taxon>
        <taxon>Psychrobacter</taxon>
    </lineage>
</organism>
<keyword evidence="2" id="KW-0732">Signal</keyword>
<evidence type="ECO:0000256" key="1">
    <source>
        <dbReference type="SAM" id="MobiDB-lite"/>
    </source>
</evidence>
<dbReference type="AlphaFoldDB" id="A0A1G6Y354"/>
<reference evidence="6" key="3">
    <citation type="journal article" date="2019" name="Int. J. Syst. Evol. Microbiol.">
        <title>The Global Catalogue of Microorganisms (GCM) 10K type strain sequencing project: providing services to taxonomists for standard genome sequencing and annotation.</title>
        <authorList>
            <consortium name="The Broad Institute Genomics Platform"/>
            <consortium name="The Broad Institute Genome Sequencing Center for Infectious Disease"/>
            <person name="Wu L."/>
            <person name="Ma J."/>
        </authorList>
    </citation>
    <scope>NUCLEOTIDE SEQUENCE [LARGE SCALE GENOMIC DNA]</scope>
    <source>
        <strain evidence="6">NBRC 103191</strain>
    </source>
</reference>
<reference evidence="3" key="4">
    <citation type="submission" date="2023-01" db="EMBL/GenBank/DDBJ databases">
        <title>Draft genome sequence of Psychrobacter pacificensis strain NBRC 103191.</title>
        <authorList>
            <person name="Sun Q."/>
            <person name="Mori K."/>
        </authorList>
    </citation>
    <scope>NUCLEOTIDE SEQUENCE</scope>
    <source>
        <strain evidence="3">NBRC 103191</strain>
    </source>
</reference>
<evidence type="ECO:0000313" key="5">
    <source>
        <dbReference type="Proteomes" id="UP000198501"/>
    </source>
</evidence>
<dbReference type="EMBL" id="BSOK01000041">
    <property type="protein sequence ID" value="GLR29584.1"/>
    <property type="molecule type" value="Genomic_DNA"/>
</dbReference>
<dbReference type="GeneID" id="300922932"/>
<evidence type="ECO:0008006" key="7">
    <source>
        <dbReference type="Google" id="ProtNLM"/>
    </source>
</evidence>
<reference evidence="4 5" key="2">
    <citation type="submission" date="2016-10" db="EMBL/GenBank/DDBJ databases">
        <authorList>
            <person name="de Groot N.N."/>
        </authorList>
    </citation>
    <scope>NUCLEOTIDE SEQUENCE [LARGE SCALE GENOMIC DNA]</scope>
    <source>
        <strain evidence="4 5">DSM 23406</strain>
    </source>
</reference>
<evidence type="ECO:0000256" key="2">
    <source>
        <dbReference type="SAM" id="SignalP"/>
    </source>
</evidence>
<accession>A0A1G6Y354</accession>
<gene>
    <name evidence="3" type="ORF">GCM10007915_18230</name>
    <name evidence="4" type="ORF">SAMN05660405_01550</name>
</gene>
<sequence>MKKIIVSSILAATACLSMVGQANAAPDYSKSHAAQVQHQKHDAKAKVGSKHKVVKNKAKVSQQKAKIVAAKHKAQEKHQDKYQGKYKNDKQSKNDYRHRS</sequence>
<evidence type="ECO:0000313" key="4">
    <source>
        <dbReference type="EMBL" id="SDD84924.1"/>
    </source>
</evidence>
<dbReference type="Proteomes" id="UP001156645">
    <property type="component" value="Unassembled WGS sequence"/>
</dbReference>
<keyword evidence="6" id="KW-1185">Reference proteome</keyword>
<dbReference type="EMBL" id="FNAL01000010">
    <property type="protein sequence ID" value="SDD84924.1"/>
    <property type="molecule type" value="Genomic_DNA"/>
</dbReference>
<evidence type="ECO:0000313" key="6">
    <source>
        <dbReference type="Proteomes" id="UP001156645"/>
    </source>
</evidence>
<feature type="region of interest" description="Disordered" evidence="1">
    <location>
        <begin position="26"/>
        <end position="100"/>
    </location>
</feature>
<protein>
    <recommendedName>
        <fullName evidence="7">Acid shock protein</fullName>
    </recommendedName>
</protein>
<proteinExistence type="predicted"/>
<dbReference type="Proteomes" id="UP000198501">
    <property type="component" value="Unassembled WGS sequence"/>
</dbReference>
<feature type="signal peptide" evidence="2">
    <location>
        <begin position="1"/>
        <end position="24"/>
    </location>
</feature>
<feature type="compositionally biased region" description="Basic and acidic residues" evidence="1">
    <location>
        <begin position="76"/>
        <end position="100"/>
    </location>
</feature>
<dbReference type="RefSeq" id="WP_071002761.1">
    <property type="nucleotide sequence ID" value="NZ_BSOK01000041.1"/>
</dbReference>
<evidence type="ECO:0000313" key="3">
    <source>
        <dbReference type="EMBL" id="GLR29584.1"/>
    </source>
</evidence>
<name>A0A1G6Y354_9GAMM</name>
<feature type="compositionally biased region" description="Basic residues" evidence="1">
    <location>
        <begin position="46"/>
        <end position="58"/>
    </location>
</feature>
<feature type="chain" id="PRO_5011792467" description="Acid shock protein" evidence="2">
    <location>
        <begin position="25"/>
        <end position="100"/>
    </location>
</feature>
<dbReference type="PROSITE" id="PS51257">
    <property type="entry name" value="PROKAR_LIPOPROTEIN"/>
    <property type="match status" value="1"/>
</dbReference>
<reference evidence="3" key="1">
    <citation type="journal article" date="2014" name="Int. J. Syst. Evol. Microbiol.">
        <title>Complete genome of a new Firmicutes species belonging to the dominant human colonic microbiota ('Ruminococcus bicirculans') reveals two chromosomes and a selective capacity to utilize plant glucans.</title>
        <authorList>
            <consortium name="NISC Comparative Sequencing Program"/>
            <person name="Wegmann U."/>
            <person name="Louis P."/>
            <person name="Goesmann A."/>
            <person name="Henrissat B."/>
            <person name="Duncan S.H."/>
            <person name="Flint H.J."/>
        </authorList>
    </citation>
    <scope>NUCLEOTIDE SEQUENCE</scope>
    <source>
        <strain evidence="3">NBRC 103191</strain>
    </source>
</reference>